<evidence type="ECO:0000256" key="1">
    <source>
        <dbReference type="ARBA" id="ARBA00022596"/>
    </source>
</evidence>
<comment type="similarity">
    <text evidence="3">Belongs to the LarC family.</text>
</comment>
<name>A0A498D1Y3_9FIRM</name>
<evidence type="ECO:0000256" key="3">
    <source>
        <dbReference type="HAMAP-Rule" id="MF_01074"/>
    </source>
</evidence>
<dbReference type="AlphaFoldDB" id="A0A498D1Y3"/>
<dbReference type="RefSeq" id="WP_121585648.1">
    <property type="nucleotide sequence ID" value="NZ_RCHT01000001.1"/>
</dbReference>
<reference evidence="5 6" key="1">
    <citation type="submission" date="2018-10" db="EMBL/GenBank/DDBJ databases">
        <title>Anaerotruncus faecis sp. nov., isolated from human feces.</title>
        <authorList>
            <person name="Wang Y.-J."/>
        </authorList>
    </citation>
    <scope>NUCLEOTIDE SEQUENCE [LARGE SCALE GENOMIC DNA]</scope>
    <source>
        <strain evidence="5 6">22A2-44</strain>
    </source>
</reference>
<dbReference type="Pfam" id="PF01969">
    <property type="entry name" value="Ni_insertion"/>
    <property type="match status" value="1"/>
</dbReference>
<keyword evidence="1 3" id="KW-0533">Nickel</keyword>
<comment type="caution">
    <text evidence="5">The sequence shown here is derived from an EMBL/GenBank/DDBJ whole genome shotgun (WGS) entry which is preliminary data.</text>
</comment>
<evidence type="ECO:0000256" key="4">
    <source>
        <dbReference type="SAM" id="MobiDB-lite"/>
    </source>
</evidence>
<keyword evidence="2 3" id="KW-0456">Lyase</keyword>
<dbReference type="NCBIfam" id="TIGR00299">
    <property type="entry name" value="nickel pincer cofactor biosynthesis protein LarC"/>
    <property type="match status" value="1"/>
</dbReference>
<sequence>MKTLYLECQMGAAGDMLMAALLELLPDPAPFLARMNALGIPGVEITGEPMQKCGITGTHVRVRVRGEEEQSEDVGGHAHPHAQEAPHVHEHPHEHDHGEAPHDRGHLHEHEHGGEAPHTHEHGHEHGEGHSHPHGHHHYSFSDIRALIEGFDLPAEVRSDAIAVYRLIAEAESHAHGVAAEEVHFHEVGSMDAVADIVGCCLLFHLIGADRVAASPVHVGSGFVRCAHGVLPVPAPATAHLLRGVPAYGGEVRGELCTPTGAALLRHFVSSFGPMPVMAAEKIGYGMGSKEFERANCLRAFLGEEDGGIDETCELRCNLDDMTPEAVGAAVDLLFAAGALDVFLTPIQMKKNRPGVMLTCLARPAQKQAVVDAMLLHTSTLGVREHTCRRTVLRSSLSTVDTPYGPICIKRSSGHGVSKEKPEYVDVLAAAKAHGVPFETVWRHAVAACESEA</sequence>
<feature type="region of interest" description="Disordered" evidence="4">
    <location>
        <begin position="65"/>
        <end position="138"/>
    </location>
</feature>
<dbReference type="HAMAP" id="MF_01074">
    <property type="entry name" value="LarC"/>
    <property type="match status" value="1"/>
</dbReference>
<evidence type="ECO:0000256" key="2">
    <source>
        <dbReference type="ARBA" id="ARBA00023239"/>
    </source>
</evidence>
<comment type="catalytic activity">
    <reaction evidence="3">
        <text>Ni(II)-pyridinium-3,5-bisthiocarboxylate mononucleotide = pyridinium-3,5-bisthiocarboxylate mononucleotide + Ni(2+)</text>
        <dbReference type="Rhea" id="RHEA:54784"/>
        <dbReference type="ChEBI" id="CHEBI:49786"/>
        <dbReference type="ChEBI" id="CHEBI:137372"/>
        <dbReference type="ChEBI" id="CHEBI:137373"/>
        <dbReference type="EC" id="4.99.1.12"/>
    </reaction>
</comment>
<accession>A0A498D1Y3</accession>
<evidence type="ECO:0000313" key="6">
    <source>
        <dbReference type="Proteomes" id="UP000276301"/>
    </source>
</evidence>
<dbReference type="PANTHER" id="PTHR36566:SF1">
    <property type="entry name" value="PYRIDINIUM-3,5-BISTHIOCARBOXYLIC ACID MONONUCLEOTIDE NICKEL INSERTION PROTEIN"/>
    <property type="match status" value="1"/>
</dbReference>
<comment type="function">
    <text evidence="3">Involved in the biosynthesis of a nickel-pincer cofactor ((SCS)Ni(II) pincer complex). Binds Ni(2+), and functions in nickel delivery to pyridinium-3,5-bisthiocarboxylic acid mononucleotide (P2TMN), to form the mature cofactor. Is thus probably required for the activation of nickel-pincer cofactor-dependent enzymes.</text>
</comment>
<dbReference type="Proteomes" id="UP000276301">
    <property type="component" value="Unassembled WGS sequence"/>
</dbReference>
<dbReference type="GO" id="GO:0016151">
    <property type="term" value="F:nickel cation binding"/>
    <property type="evidence" value="ECO:0007669"/>
    <property type="project" value="UniProtKB-UniRule"/>
</dbReference>
<protein>
    <recommendedName>
        <fullName evidence="3">Pyridinium-3,5-bisthiocarboxylic acid mononucleotide nickel insertion protein</fullName>
        <shortName evidence="3">P2TMN nickel insertion protein</shortName>
        <ecNumber evidence="3">4.99.1.12</ecNumber>
    </recommendedName>
    <alternativeName>
        <fullName evidence="3">Nickel-pincer cofactor biosynthesis protein LarC</fullName>
    </alternativeName>
</protein>
<dbReference type="PANTHER" id="PTHR36566">
    <property type="entry name" value="NICKEL INSERTION PROTEIN-RELATED"/>
    <property type="match status" value="1"/>
</dbReference>
<dbReference type="InterPro" id="IPR002822">
    <property type="entry name" value="Ni_insertion"/>
</dbReference>
<dbReference type="GO" id="GO:0051604">
    <property type="term" value="P:protein maturation"/>
    <property type="evidence" value="ECO:0007669"/>
    <property type="project" value="UniProtKB-UniRule"/>
</dbReference>
<evidence type="ECO:0000313" key="5">
    <source>
        <dbReference type="EMBL" id="RLL14554.1"/>
    </source>
</evidence>
<dbReference type="EC" id="4.99.1.12" evidence="3"/>
<proteinExistence type="inferred from homology"/>
<gene>
    <name evidence="3 5" type="primary">larC</name>
    <name evidence="5" type="ORF">D4A47_00805</name>
</gene>
<dbReference type="GO" id="GO:0016829">
    <property type="term" value="F:lyase activity"/>
    <property type="evidence" value="ECO:0007669"/>
    <property type="project" value="UniProtKB-UniRule"/>
</dbReference>
<feature type="compositionally biased region" description="Basic and acidic residues" evidence="4">
    <location>
        <begin position="81"/>
        <end position="131"/>
    </location>
</feature>
<organism evidence="5 6">
    <name type="scientific">Anaerotruncus massiliensis</name>
    <name type="common">ex Liu et al. 2021</name>
    <dbReference type="NCBI Taxonomy" id="2321404"/>
    <lineage>
        <taxon>Bacteria</taxon>
        <taxon>Bacillati</taxon>
        <taxon>Bacillota</taxon>
        <taxon>Clostridia</taxon>
        <taxon>Eubacteriales</taxon>
        <taxon>Oscillospiraceae</taxon>
        <taxon>Anaerotruncus</taxon>
    </lineage>
</organism>
<keyword evidence="6" id="KW-1185">Reference proteome</keyword>
<dbReference type="Gene3D" id="3.30.70.1380">
    <property type="entry name" value="Transcriptional regulatory protein pf0864 domain like"/>
    <property type="match status" value="1"/>
</dbReference>
<dbReference type="EMBL" id="RCHT01000001">
    <property type="protein sequence ID" value="RLL14554.1"/>
    <property type="molecule type" value="Genomic_DNA"/>
</dbReference>